<evidence type="ECO:0000256" key="1">
    <source>
        <dbReference type="SAM" id="MobiDB-lite"/>
    </source>
</evidence>
<reference evidence="2 3" key="1">
    <citation type="submission" date="2019-06" db="EMBL/GenBank/DDBJ databases">
        <title>A chromosomal-level reference genome of Carpinus fangiana (Coryloideae, Betulaceae).</title>
        <authorList>
            <person name="Yang X."/>
            <person name="Wang Z."/>
            <person name="Zhang L."/>
            <person name="Hao G."/>
            <person name="Liu J."/>
            <person name="Yang Y."/>
        </authorList>
    </citation>
    <scope>NUCLEOTIDE SEQUENCE [LARGE SCALE GENOMIC DNA]</scope>
    <source>
        <strain evidence="2">Cfa_2016G</strain>
        <tissue evidence="2">Leaf</tissue>
    </source>
</reference>
<gene>
    <name evidence="2" type="ORF">FH972_024903</name>
</gene>
<sequence>MRDLAAPSRPTSSLLEFETVGKIWGIPAKDLALSPHTSAMNSGKSCCEHSRSLRSFWGAAACRASARTPYWTAVCGNPSPARVSNPSLITVTMLTHEREMQAHAASRSWPPVKRSHAASPRSGGASLATDRVVRVA</sequence>
<organism evidence="2 3">
    <name type="scientific">Carpinus fangiana</name>
    <dbReference type="NCBI Taxonomy" id="176857"/>
    <lineage>
        <taxon>Eukaryota</taxon>
        <taxon>Viridiplantae</taxon>
        <taxon>Streptophyta</taxon>
        <taxon>Embryophyta</taxon>
        <taxon>Tracheophyta</taxon>
        <taxon>Spermatophyta</taxon>
        <taxon>Magnoliopsida</taxon>
        <taxon>eudicotyledons</taxon>
        <taxon>Gunneridae</taxon>
        <taxon>Pentapetalae</taxon>
        <taxon>rosids</taxon>
        <taxon>fabids</taxon>
        <taxon>Fagales</taxon>
        <taxon>Betulaceae</taxon>
        <taxon>Carpinus</taxon>
    </lineage>
</organism>
<name>A0A5N6KZU8_9ROSI</name>
<keyword evidence="3" id="KW-1185">Reference proteome</keyword>
<protein>
    <submittedName>
        <fullName evidence="2">Uncharacterized protein</fullName>
    </submittedName>
</protein>
<evidence type="ECO:0000313" key="2">
    <source>
        <dbReference type="EMBL" id="KAB8416384.1"/>
    </source>
</evidence>
<accession>A0A5N6KZU8</accession>
<feature type="region of interest" description="Disordered" evidence="1">
    <location>
        <begin position="103"/>
        <end position="136"/>
    </location>
</feature>
<dbReference type="EMBL" id="VIBQ01000031">
    <property type="protein sequence ID" value="KAB8416384.1"/>
    <property type="molecule type" value="Genomic_DNA"/>
</dbReference>
<evidence type="ECO:0000313" key="3">
    <source>
        <dbReference type="Proteomes" id="UP000327013"/>
    </source>
</evidence>
<proteinExistence type="predicted"/>
<dbReference type="AlphaFoldDB" id="A0A5N6KZU8"/>
<dbReference type="Proteomes" id="UP000327013">
    <property type="component" value="Unassembled WGS sequence"/>
</dbReference>
<comment type="caution">
    <text evidence="2">The sequence shown here is derived from an EMBL/GenBank/DDBJ whole genome shotgun (WGS) entry which is preliminary data.</text>
</comment>